<keyword evidence="2" id="KW-1185">Reference proteome</keyword>
<protein>
    <submittedName>
        <fullName evidence="1">Uncharacterized protein</fullName>
    </submittedName>
</protein>
<gene>
    <name evidence="1" type="ORF">L596_000871</name>
</gene>
<dbReference type="OrthoDB" id="6784012at2759"/>
<dbReference type="EMBL" id="CM016762">
    <property type="protein sequence ID" value="TMS33095.1"/>
    <property type="molecule type" value="Genomic_DNA"/>
</dbReference>
<comment type="caution">
    <text evidence="1">The sequence shown here is derived from an EMBL/GenBank/DDBJ whole genome shotgun (WGS) entry which is preliminary data.</text>
</comment>
<evidence type="ECO:0000313" key="1">
    <source>
        <dbReference type="EMBL" id="TMS33095.1"/>
    </source>
</evidence>
<name>A0A4U8ULP9_STECR</name>
<evidence type="ECO:0000313" key="2">
    <source>
        <dbReference type="Proteomes" id="UP000298663"/>
    </source>
</evidence>
<reference evidence="1 2" key="2">
    <citation type="journal article" date="2019" name="G3 (Bethesda)">
        <title>Hybrid Assembly of the Genome of the Entomopathogenic Nematode Steinernema carpocapsae Identifies the X-Chromosome.</title>
        <authorList>
            <person name="Serra L."/>
            <person name="Macchietto M."/>
            <person name="Macias-Munoz A."/>
            <person name="McGill C.J."/>
            <person name="Rodriguez I.M."/>
            <person name="Rodriguez B."/>
            <person name="Murad R."/>
            <person name="Mortazavi A."/>
        </authorList>
    </citation>
    <scope>NUCLEOTIDE SEQUENCE [LARGE SCALE GENOMIC DNA]</scope>
    <source>
        <strain evidence="1 2">ALL</strain>
    </source>
</reference>
<reference evidence="1 2" key="1">
    <citation type="journal article" date="2015" name="Genome Biol.">
        <title>Comparative genomics of Steinernema reveals deeply conserved gene regulatory networks.</title>
        <authorList>
            <person name="Dillman A.R."/>
            <person name="Macchietto M."/>
            <person name="Porter C.F."/>
            <person name="Rogers A."/>
            <person name="Williams B."/>
            <person name="Antoshechkin I."/>
            <person name="Lee M.M."/>
            <person name="Goodwin Z."/>
            <person name="Lu X."/>
            <person name="Lewis E.E."/>
            <person name="Goodrich-Blair H."/>
            <person name="Stock S.P."/>
            <person name="Adams B.J."/>
            <person name="Sternberg P.W."/>
            <person name="Mortazavi A."/>
        </authorList>
    </citation>
    <scope>NUCLEOTIDE SEQUENCE [LARGE SCALE GENOMIC DNA]</scope>
    <source>
        <strain evidence="1 2">ALL</strain>
    </source>
</reference>
<sequence length="141" mass="15262">MRDNQFAQRSTQNGDSSKKYVPTLVLTVDTGAMTSVLSQVMWSRLDPQPGSLAPCSEVCLEANGLPLKILGECSFPVEYEDVRLPMRQTHSGTISSLEAACWMYSGLSSTTGAAASTCHDPRCPSHCAQNIKTRSAVLCEF</sequence>
<organism evidence="1 2">
    <name type="scientific">Steinernema carpocapsae</name>
    <name type="common">Entomopathogenic nematode</name>
    <dbReference type="NCBI Taxonomy" id="34508"/>
    <lineage>
        <taxon>Eukaryota</taxon>
        <taxon>Metazoa</taxon>
        <taxon>Ecdysozoa</taxon>
        <taxon>Nematoda</taxon>
        <taxon>Chromadorea</taxon>
        <taxon>Rhabditida</taxon>
        <taxon>Tylenchina</taxon>
        <taxon>Panagrolaimomorpha</taxon>
        <taxon>Strongyloidoidea</taxon>
        <taxon>Steinernematidae</taxon>
        <taxon>Steinernema</taxon>
    </lineage>
</organism>
<accession>A0A4U8ULP9</accession>
<dbReference type="AlphaFoldDB" id="A0A4U8ULP9"/>
<proteinExistence type="predicted"/>
<dbReference type="Proteomes" id="UP000298663">
    <property type="component" value="Chromosome X"/>
</dbReference>
<dbReference type="EMBL" id="AZBU02000001">
    <property type="protein sequence ID" value="TMS33095.1"/>
    <property type="molecule type" value="Genomic_DNA"/>
</dbReference>